<keyword evidence="2" id="KW-0813">Transport</keyword>
<accession>A0A2R4XH44</accession>
<gene>
    <name evidence="10" type="ORF">DBV39_04735</name>
</gene>
<keyword evidence="6" id="KW-0598">Phosphotransferase system</keyword>
<proteinExistence type="predicted"/>
<dbReference type="GO" id="GO:0009401">
    <property type="term" value="P:phosphoenolpyruvate-dependent sugar phosphotransferase system"/>
    <property type="evidence" value="ECO:0007669"/>
    <property type="project" value="UniProtKB-KW"/>
</dbReference>
<evidence type="ECO:0000256" key="5">
    <source>
        <dbReference type="ARBA" id="ARBA00022679"/>
    </source>
</evidence>
<evidence type="ECO:0000256" key="7">
    <source>
        <dbReference type="ARBA" id="ARBA00022777"/>
    </source>
</evidence>
<dbReference type="CDD" id="cd00006">
    <property type="entry name" value="PTS_IIA_man"/>
    <property type="match status" value="1"/>
</dbReference>
<evidence type="ECO:0000256" key="2">
    <source>
        <dbReference type="ARBA" id="ARBA00022448"/>
    </source>
</evidence>
<keyword evidence="4" id="KW-0762">Sugar transport</keyword>
<evidence type="ECO:0000256" key="4">
    <source>
        <dbReference type="ARBA" id="ARBA00022597"/>
    </source>
</evidence>
<dbReference type="GO" id="GO:0016301">
    <property type="term" value="F:kinase activity"/>
    <property type="evidence" value="ECO:0007669"/>
    <property type="project" value="UniProtKB-KW"/>
</dbReference>
<dbReference type="PANTHER" id="PTHR33799">
    <property type="entry name" value="PTS PERMEASE-RELATED-RELATED"/>
    <property type="match status" value="1"/>
</dbReference>
<evidence type="ECO:0000313" key="10">
    <source>
        <dbReference type="EMBL" id="AWB33132.1"/>
    </source>
</evidence>
<dbReference type="EMBL" id="CP028901">
    <property type="protein sequence ID" value="AWB33132.1"/>
    <property type="molecule type" value="Genomic_DNA"/>
</dbReference>
<feature type="region of interest" description="Disordered" evidence="8">
    <location>
        <begin position="32"/>
        <end position="119"/>
    </location>
</feature>
<dbReference type="GO" id="GO:0016020">
    <property type="term" value="C:membrane"/>
    <property type="evidence" value="ECO:0007669"/>
    <property type="project" value="InterPro"/>
</dbReference>
<reference evidence="10" key="1">
    <citation type="submission" date="2018-04" db="EMBL/GenBank/DDBJ databases">
        <title>Bordetella sp. HZ20 isolated from seawater.</title>
        <authorList>
            <person name="Sun C."/>
        </authorList>
    </citation>
    <scope>NUCLEOTIDE SEQUENCE [LARGE SCALE GENOMIC DNA]</scope>
    <source>
        <strain evidence="10">HZ20</strain>
    </source>
</reference>
<dbReference type="KEGG" id="boz:DBV39_04735"/>
<feature type="domain" description="PTS EIIA type-4" evidence="9">
    <location>
        <begin position="122"/>
        <end position="248"/>
    </location>
</feature>
<keyword evidence="7" id="KW-0418">Kinase</keyword>
<dbReference type="Proteomes" id="UP000244571">
    <property type="component" value="Chromosome"/>
</dbReference>
<evidence type="ECO:0000313" key="11">
    <source>
        <dbReference type="Proteomes" id="UP000244571"/>
    </source>
</evidence>
<name>A0A2R4XH44_9BURK</name>
<dbReference type="Gene3D" id="3.40.50.510">
    <property type="entry name" value="Phosphotransferase system, mannose-type IIA component"/>
    <property type="match status" value="1"/>
</dbReference>
<evidence type="ECO:0000259" key="9">
    <source>
        <dbReference type="PROSITE" id="PS51096"/>
    </source>
</evidence>
<keyword evidence="3" id="KW-0963">Cytoplasm</keyword>
<feature type="compositionally biased region" description="Polar residues" evidence="8">
    <location>
        <begin position="102"/>
        <end position="119"/>
    </location>
</feature>
<evidence type="ECO:0000256" key="6">
    <source>
        <dbReference type="ARBA" id="ARBA00022683"/>
    </source>
</evidence>
<evidence type="ECO:0000256" key="8">
    <source>
        <dbReference type="SAM" id="MobiDB-lite"/>
    </source>
</evidence>
<comment type="subcellular location">
    <subcellularLocation>
        <location evidence="1">Cytoplasm</location>
    </subcellularLocation>
</comment>
<dbReference type="AlphaFoldDB" id="A0A2R4XH44"/>
<evidence type="ECO:0000256" key="3">
    <source>
        <dbReference type="ARBA" id="ARBA00022490"/>
    </source>
</evidence>
<dbReference type="InterPro" id="IPR004701">
    <property type="entry name" value="PTS_EIIA_man-typ"/>
</dbReference>
<dbReference type="InterPro" id="IPR033887">
    <property type="entry name" value="PTS_IIA_man"/>
</dbReference>
<keyword evidence="11" id="KW-1185">Reference proteome</keyword>
<protein>
    <recommendedName>
        <fullName evidence="9">PTS EIIA type-4 domain-containing protein</fullName>
    </recommendedName>
</protein>
<dbReference type="Pfam" id="PF03610">
    <property type="entry name" value="EIIA-man"/>
    <property type="match status" value="1"/>
</dbReference>
<dbReference type="GO" id="GO:0005737">
    <property type="term" value="C:cytoplasm"/>
    <property type="evidence" value="ECO:0007669"/>
    <property type="project" value="UniProtKB-SubCell"/>
</dbReference>
<dbReference type="InterPro" id="IPR036662">
    <property type="entry name" value="PTS_EIIA_man-typ_sf"/>
</dbReference>
<evidence type="ECO:0000256" key="1">
    <source>
        <dbReference type="ARBA" id="ARBA00004496"/>
    </source>
</evidence>
<dbReference type="PANTHER" id="PTHR33799:SF1">
    <property type="entry name" value="PTS SYSTEM MANNOSE-SPECIFIC EIIAB COMPONENT-RELATED"/>
    <property type="match status" value="1"/>
</dbReference>
<organism evidence="10 11">
    <name type="scientific">Orrella marina</name>
    <dbReference type="NCBI Taxonomy" id="2163011"/>
    <lineage>
        <taxon>Bacteria</taxon>
        <taxon>Pseudomonadati</taxon>
        <taxon>Pseudomonadota</taxon>
        <taxon>Betaproteobacteria</taxon>
        <taxon>Burkholderiales</taxon>
        <taxon>Alcaligenaceae</taxon>
        <taxon>Orrella</taxon>
    </lineage>
</organism>
<dbReference type="PROSITE" id="PS51096">
    <property type="entry name" value="PTS_EIIA_TYPE_4"/>
    <property type="match status" value="1"/>
</dbReference>
<dbReference type="InterPro" id="IPR051471">
    <property type="entry name" value="Bacterial_PTS_sugar_comp"/>
</dbReference>
<sequence length="252" mass="26421">MSQVRRVLWKSPNRLISTLASDLPRHLSRLSAHTRHQTARARQAEVDPMQSKSDQAANSAGPDSRLVSSADPSPPEDPALPGMDDCSQRACTVPDVAAKATASGSQQESAGESVPKQSGNPPVALVVVAHTPLASALRDIARHVFGHDAPITAIDVLPGACAEDSSGAMLNQLKVLNQGSGVLMMTDLPGASPCNVCTSAAEMAREQGIPCEVITGVNAAMVLRAISYREQDIMSLAQQVIEGASKTVMRVD</sequence>
<dbReference type="SUPFAM" id="SSF53062">
    <property type="entry name" value="PTS system fructose IIA component-like"/>
    <property type="match status" value="1"/>
</dbReference>
<keyword evidence="5" id="KW-0808">Transferase</keyword>